<dbReference type="AlphaFoldDB" id="A0A9D6V5B1"/>
<feature type="region of interest" description="Disordered" evidence="1">
    <location>
        <begin position="1"/>
        <end position="20"/>
    </location>
</feature>
<dbReference type="InterPro" id="IPR012340">
    <property type="entry name" value="NA-bd_OB-fold"/>
</dbReference>
<sequence length="163" mass="17389">MLDNQPGETPDSKLKEDEQEDFSTLFEASQNLQDTRIQRDSKIEGTVVSIGSEWVFVDIGGKTEGAIAREELLDKAGELAIKVGDAISAYVVSTKAGEILLSGKITAAASEDAIREAHRSGIPVEGLVIGERKGGYSVNVLGKQAFCPYSQIDLQSGGNPADY</sequence>
<reference evidence="3" key="1">
    <citation type="submission" date="2020-07" db="EMBL/GenBank/DDBJ databases">
        <title>Huge and variable diversity of episymbiotic CPR bacteria and DPANN archaea in groundwater ecosystems.</title>
        <authorList>
            <person name="He C.Y."/>
            <person name="Keren R."/>
            <person name="Whittaker M."/>
            <person name="Farag I.F."/>
            <person name="Doudna J."/>
            <person name="Cate J.H.D."/>
            <person name="Banfield J.F."/>
        </authorList>
    </citation>
    <scope>NUCLEOTIDE SEQUENCE</scope>
    <source>
        <strain evidence="3">NC_groundwater_1664_Pr3_B-0.1um_52_9</strain>
    </source>
</reference>
<dbReference type="PROSITE" id="PS50126">
    <property type="entry name" value="S1"/>
    <property type="match status" value="1"/>
</dbReference>
<comment type="caution">
    <text evidence="3">The sequence shown here is derived from an EMBL/GenBank/DDBJ whole genome shotgun (WGS) entry which is preliminary data.</text>
</comment>
<proteinExistence type="predicted"/>
<accession>A0A9D6V5B1</accession>
<evidence type="ECO:0000313" key="3">
    <source>
        <dbReference type="EMBL" id="MBI5252381.1"/>
    </source>
</evidence>
<protein>
    <submittedName>
        <fullName evidence="3">S1 RNA-binding domain-containing protein</fullName>
    </submittedName>
</protein>
<dbReference type="Pfam" id="PF00575">
    <property type="entry name" value="S1"/>
    <property type="match status" value="1"/>
</dbReference>
<dbReference type="InterPro" id="IPR035104">
    <property type="entry name" value="Ribosomal_protein_S1-like"/>
</dbReference>
<dbReference type="SMART" id="SM00316">
    <property type="entry name" value="S1"/>
    <property type="match status" value="1"/>
</dbReference>
<feature type="domain" description="S1 motif" evidence="2">
    <location>
        <begin position="40"/>
        <end position="104"/>
    </location>
</feature>
<dbReference type="EMBL" id="JACRDE010000601">
    <property type="protein sequence ID" value="MBI5252381.1"/>
    <property type="molecule type" value="Genomic_DNA"/>
</dbReference>
<evidence type="ECO:0000259" key="2">
    <source>
        <dbReference type="PROSITE" id="PS50126"/>
    </source>
</evidence>
<evidence type="ECO:0000313" key="4">
    <source>
        <dbReference type="Proteomes" id="UP000807825"/>
    </source>
</evidence>
<dbReference type="Gene3D" id="2.40.50.140">
    <property type="entry name" value="Nucleic acid-binding proteins"/>
    <property type="match status" value="1"/>
</dbReference>
<organism evidence="3 4">
    <name type="scientific">Desulfomonile tiedjei</name>
    <dbReference type="NCBI Taxonomy" id="2358"/>
    <lineage>
        <taxon>Bacteria</taxon>
        <taxon>Pseudomonadati</taxon>
        <taxon>Thermodesulfobacteriota</taxon>
        <taxon>Desulfomonilia</taxon>
        <taxon>Desulfomonilales</taxon>
        <taxon>Desulfomonilaceae</taxon>
        <taxon>Desulfomonile</taxon>
    </lineage>
</organism>
<dbReference type="Proteomes" id="UP000807825">
    <property type="component" value="Unassembled WGS sequence"/>
</dbReference>
<dbReference type="PRINTS" id="PR00681">
    <property type="entry name" value="RIBOSOMALS1"/>
</dbReference>
<feature type="non-terminal residue" evidence="3">
    <location>
        <position position="163"/>
    </location>
</feature>
<name>A0A9D6V5B1_9BACT</name>
<evidence type="ECO:0000256" key="1">
    <source>
        <dbReference type="SAM" id="MobiDB-lite"/>
    </source>
</evidence>
<dbReference type="GO" id="GO:0003676">
    <property type="term" value="F:nucleic acid binding"/>
    <property type="evidence" value="ECO:0007669"/>
    <property type="project" value="InterPro"/>
</dbReference>
<gene>
    <name evidence="3" type="ORF">HY912_23040</name>
</gene>
<dbReference type="SUPFAM" id="SSF50249">
    <property type="entry name" value="Nucleic acid-binding proteins"/>
    <property type="match status" value="1"/>
</dbReference>
<dbReference type="InterPro" id="IPR003029">
    <property type="entry name" value="S1_domain"/>
</dbReference>